<evidence type="ECO:0000313" key="7">
    <source>
        <dbReference type="EMBL" id="KAG2193519.1"/>
    </source>
</evidence>
<proteinExistence type="inferred from homology"/>
<evidence type="ECO:0000313" key="8">
    <source>
        <dbReference type="Proteomes" id="UP000650833"/>
    </source>
</evidence>
<dbReference type="GO" id="GO:0006508">
    <property type="term" value="P:proteolysis"/>
    <property type="evidence" value="ECO:0007669"/>
    <property type="project" value="UniProtKB-KW"/>
</dbReference>
<gene>
    <name evidence="7" type="ORF">INT46_008312</name>
</gene>
<dbReference type="EMBL" id="JAEPRC010000643">
    <property type="protein sequence ID" value="KAG2193519.1"/>
    <property type="molecule type" value="Genomic_DNA"/>
</dbReference>
<evidence type="ECO:0000256" key="4">
    <source>
        <dbReference type="ARBA" id="ARBA00022807"/>
    </source>
</evidence>
<keyword evidence="3" id="KW-0378">Hydrolase</keyword>
<dbReference type="AlphaFoldDB" id="A0A8H7QJQ1"/>
<feature type="compositionally biased region" description="Low complexity" evidence="5">
    <location>
        <begin position="228"/>
        <end position="246"/>
    </location>
</feature>
<dbReference type="SUPFAM" id="SSF54001">
    <property type="entry name" value="Cysteine proteinases"/>
    <property type="match status" value="1"/>
</dbReference>
<evidence type="ECO:0000259" key="6">
    <source>
        <dbReference type="PROSITE" id="PS50600"/>
    </source>
</evidence>
<dbReference type="InterPro" id="IPR003653">
    <property type="entry name" value="Peptidase_C48_C"/>
</dbReference>
<evidence type="ECO:0000256" key="1">
    <source>
        <dbReference type="ARBA" id="ARBA00005234"/>
    </source>
</evidence>
<dbReference type="PANTHER" id="PTHR46468:SF1">
    <property type="entry name" value="SENTRIN-SPECIFIC PROTEASE 8"/>
    <property type="match status" value="1"/>
</dbReference>
<dbReference type="PANTHER" id="PTHR46468">
    <property type="entry name" value="SENTRIN-SPECIFIC PROTEASE 8"/>
    <property type="match status" value="1"/>
</dbReference>
<sequence length="253" mass="28927">MQKESREEDKLVLHYYDVVIRQSDLDTLAPGQWLNDTMIEFHMEFLERTFVPKDANYLFLRPGIVHLITFAEGDVMQLASALPPQMDQYEAIFIPINDGKPQEAYSGTHWSIMVYIRAANSFFYYDTLKFNNLRDGELSSRRIQPLLKLDKPAQFIPSSTPQQINGSDCGVSVISIIDYTLHQLLKIRGKEKEIQYNKIMILKSKDLSKPQQVRDNINGMIKRLQQRSKTSCSASSSTSSSSLTSSHINKTPT</sequence>
<dbReference type="OrthoDB" id="5065855at2759"/>
<dbReference type="InterPro" id="IPR038765">
    <property type="entry name" value="Papain-like_cys_pep_sf"/>
</dbReference>
<comment type="similarity">
    <text evidence="1">Belongs to the peptidase C48 family.</text>
</comment>
<evidence type="ECO:0000256" key="2">
    <source>
        <dbReference type="ARBA" id="ARBA00022670"/>
    </source>
</evidence>
<keyword evidence="4" id="KW-0788">Thiol protease</keyword>
<evidence type="ECO:0000256" key="5">
    <source>
        <dbReference type="SAM" id="MobiDB-lite"/>
    </source>
</evidence>
<dbReference type="PROSITE" id="PS50600">
    <property type="entry name" value="ULP_PROTEASE"/>
    <property type="match status" value="1"/>
</dbReference>
<keyword evidence="2" id="KW-0645">Protease</keyword>
<dbReference type="InterPro" id="IPR044613">
    <property type="entry name" value="Nep1/2-like"/>
</dbReference>
<evidence type="ECO:0000256" key="3">
    <source>
        <dbReference type="ARBA" id="ARBA00022801"/>
    </source>
</evidence>
<dbReference type="Proteomes" id="UP000650833">
    <property type="component" value="Unassembled WGS sequence"/>
</dbReference>
<name>A0A8H7QJQ1_9FUNG</name>
<accession>A0A8H7QJQ1</accession>
<comment type="caution">
    <text evidence="7">The sequence shown here is derived from an EMBL/GenBank/DDBJ whole genome shotgun (WGS) entry which is preliminary data.</text>
</comment>
<dbReference type="Pfam" id="PF02902">
    <property type="entry name" value="Peptidase_C48"/>
    <property type="match status" value="1"/>
</dbReference>
<dbReference type="GO" id="GO:0008234">
    <property type="term" value="F:cysteine-type peptidase activity"/>
    <property type="evidence" value="ECO:0007669"/>
    <property type="project" value="UniProtKB-KW"/>
</dbReference>
<feature type="domain" description="Ubiquitin-like protease family profile" evidence="6">
    <location>
        <begin position="18"/>
        <end position="180"/>
    </location>
</feature>
<feature type="region of interest" description="Disordered" evidence="5">
    <location>
        <begin position="226"/>
        <end position="253"/>
    </location>
</feature>
<dbReference type="GO" id="GO:0019784">
    <property type="term" value="F:deNEDDylase activity"/>
    <property type="evidence" value="ECO:0007669"/>
    <property type="project" value="InterPro"/>
</dbReference>
<keyword evidence="8" id="KW-1185">Reference proteome</keyword>
<reference evidence="7" key="1">
    <citation type="submission" date="2020-12" db="EMBL/GenBank/DDBJ databases">
        <title>Metabolic potential, ecology and presence of endohyphal bacteria is reflected in genomic diversity of Mucoromycotina.</title>
        <authorList>
            <person name="Muszewska A."/>
            <person name="Okrasinska A."/>
            <person name="Steczkiewicz K."/>
            <person name="Drgas O."/>
            <person name="Orlowska M."/>
            <person name="Perlinska-Lenart U."/>
            <person name="Aleksandrzak-Piekarczyk T."/>
            <person name="Szatraj K."/>
            <person name="Zielenkiewicz U."/>
            <person name="Pilsyk S."/>
            <person name="Malc E."/>
            <person name="Mieczkowski P."/>
            <person name="Kruszewska J.S."/>
            <person name="Biernat P."/>
            <person name="Pawlowska J."/>
        </authorList>
    </citation>
    <scope>NUCLEOTIDE SEQUENCE</scope>
    <source>
        <strain evidence="7">CBS 226.32</strain>
    </source>
</reference>
<dbReference type="GO" id="GO:0000338">
    <property type="term" value="P:protein deneddylation"/>
    <property type="evidence" value="ECO:0007669"/>
    <property type="project" value="TreeGrafter"/>
</dbReference>
<dbReference type="Gene3D" id="3.40.395.10">
    <property type="entry name" value="Adenoviral Proteinase, Chain A"/>
    <property type="match status" value="1"/>
</dbReference>
<protein>
    <recommendedName>
        <fullName evidence="6">Ubiquitin-like protease family profile domain-containing protein</fullName>
    </recommendedName>
</protein>
<organism evidence="7 8">
    <name type="scientific">Mucor plumbeus</name>
    <dbReference type="NCBI Taxonomy" id="97098"/>
    <lineage>
        <taxon>Eukaryota</taxon>
        <taxon>Fungi</taxon>
        <taxon>Fungi incertae sedis</taxon>
        <taxon>Mucoromycota</taxon>
        <taxon>Mucoromycotina</taxon>
        <taxon>Mucoromycetes</taxon>
        <taxon>Mucorales</taxon>
        <taxon>Mucorineae</taxon>
        <taxon>Mucoraceae</taxon>
        <taxon>Mucor</taxon>
    </lineage>
</organism>